<keyword evidence="3" id="KW-0963">Cytoplasm</keyword>
<evidence type="ECO:0000259" key="14">
    <source>
        <dbReference type="Pfam" id="PF12774"/>
    </source>
</evidence>
<organism evidence="15 16">
    <name type="scientific">Toxoplasma gondii MAS</name>
    <dbReference type="NCBI Taxonomy" id="943118"/>
    <lineage>
        <taxon>Eukaryota</taxon>
        <taxon>Sar</taxon>
        <taxon>Alveolata</taxon>
        <taxon>Apicomplexa</taxon>
        <taxon>Conoidasida</taxon>
        <taxon>Coccidia</taxon>
        <taxon>Eucoccidiorida</taxon>
        <taxon>Eimeriorina</taxon>
        <taxon>Sarcocystidae</taxon>
        <taxon>Toxoplasma</taxon>
    </lineage>
</organism>
<evidence type="ECO:0000256" key="11">
    <source>
        <dbReference type="ARBA" id="ARBA00023175"/>
    </source>
</evidence>
<evidence type="ECO:0000313" key="15">
    <source>
        <dbReference type="EMBL" id="KFH09466.1"/>
    </source>
</evidence>
<dbReference type="GO" id="GO:0005874">
    <property type="term" value="C:microtubule"/>
    <property type="evidence" value="ECO:0007669"/>
    <property type="project" value="UniProtKB-KW"/>
</dbReference>
<evidence type="ECO:0000256" key="7">
    <source>
        <dbReference type="ARBA" id="ARBA00022840"/>
    </source>
</evidence>
<evidence type="ECO:0000256" key="8">
    <source>
        <dbReference type="ARBA" id="ARBA00023017"/>
    </source>
</evidence>
<keyword evidence="6" id="KW-0547">Nucleotide-binding</keyword>
<dbReference type="Gene3D" id="1.20.58.1120">
    <property type="match status" value="1"/>
</dbReference>
<evidence type="ECO:0000256" key="13">
    <source>
        <dbReference type="ARBA" id="ARBA00023273"/>
    </source>
</evidence>
<evidence type="ECO:0000256" key="5">
    <source>
        <dbReference type="ARBA" id="ARBA00022737"/>
    </source>
</evidence>
<dbReference type="InterPro" id="IPR027417">
    <property type="entry name" value="P-loop_NTPase"/>
</dbReference>
<dbReference type="EMBL" id="AEXC02001900">
    <property type="protein sequence ID" value="KFH09466.1"/>
    <property type="molecule type" value="Genomic_DNA"/>
</dbReference>
<sequence length="475" mass="53436">KVKEHRLRDSSDFEWLKQTRLYWKTDTDNALIAIADVDFTYSYEYLGVKERLAITPLTDRCYLTCSQALGMFYGGAPAGPAGTGKTETVKDMGRTLGVFVVVTNCSDQHRYNDMAKIFKGLCQSGLWGCFDEFNRIDLEVLSVVAMQIESITTAKKQGLRTFMFPGEAAPIRLVPATAYFITMNPGYAGRQELPENLKVLFRSVSMMVPDRQIIIKVKLASVGYLDIDNLSKKFKVLYGLCEEQLSKQRHYDFGLRNILSVLRTAGATKRTDPDADEEMLLMRTLRDMNLSKLVADDVPLFLSLLRDIFPKQADPPKKLYSEVESAVVATIAKNKLLLSDEFLTKVMQLYETSTVRHGFMLVGPTCSGKSEIASTLATALTSIGIPTRSVVMNPKAITAQQMYGVKDPLTEEWTPGIFAWLWAKYNNRALKFNTWLTCDGPVDAIWIENLNTVLDDNKILTLANNDRIPMTENTR</sequence>
<keyword evidence="13" id="KW-0966">Cell projection</keyword>
<evidence type="ECO:0000256" key="10">
    <source>
        <dbReference type="ARBA" id="ARBA00023069"/>
    </source>
</evidence>
<accession>A0A086QA34</accession>
<dbReference type="Gene3D" id="3.40.50.300">
    <property type="entry name" value="P-loop containing nucleotide triphosphate hydrolases"/>
    <property type="match status" value="2"/>
</dbReference>
<dbReference type="GO" id="GO:0045505">
    <property type="term" value="F:dynein intermediate chain binding"/>
    <property type="evidence" value="ECO:0007669"/>
    <property type="project" value="InterPro"/>
</dbReference>
<dbReference type="FunFam" id="3.40.50.300:FF:000738">
    <property type="entry name" value="Dynein heavy chain axonemal"/>
    <property type="match status" value="1"/>
</dbReference>
<comment type="caution">
    <text evidence="15">The sequence shown here is derived from an EMBL/GenBank/DDBJ whole genome shotgun (WGS) entry which is preliminary data.</text>
</comment>
<dbReference type="InterPro" id="IPR035699">
    <property type="entry name" value="AAA_6"/>
</dbReference>
<feature type="non-terminal residue" evidence="15">
    <location>
        <position position="1"/>
    </location>
</feature>
<gene>
    <name evidence="15" type="ORF">TGMAS_415430</name>
</gene>
<keyword evidence="4" id="KW-0493">Microtubule</keyword>
<evidence type="ECO:0000313" key="16">
    <source>
        <dbReference type="Proteomes" id="UP000028821"/>
    </source>
</evidence>
<keyword evidence="12" id="KW-0206">Cytoskeleton</keyword>
<evidence type="ECO:0000256" key="4">
    <source>
        <dbReference type="ARBA" id="ARBA00022701"/>
    </source>
</evidence>
<proteinExistence type="inferred from homology"/>
<keyword evidence="10" id="KW-0969">Cilium</keyword>
<dbReference type="AlphaFoldDB" id="A0A086QA34"/>
<evidence type="ECO:0000256" key="6">
    <source>
        <dbReference type="ARBA" id="ARBA00022741"/>
    </source>
</evidence>
<dbReference type="VEuPathDB" id="ToxoDB:TGMAS_415430"/>
<feature type="domain" description="Dynein heavy chain hydrolytic ATP-binding dynein motor region" evidence="14">
    <location>
        <begin position="41"/>
        <end position="370"/>
    </location>
</feature>
<dbReference type="GO" id="GO:0051959">
    <property type="term" value="F:dynein light intermediate chain binding"/>
    <property type="evidence" value="ECO:0007669"/>
    <property type="project" value="InterPro"/>
</dbReference>
<evidence type="ECO:0000256" key="2">
    <source>
        <dbReference type="ARBA" id="ARBA00008887"/>
    </source>
</evidence>
<dbReference type="PANTHER" id="PTHR45703:SF37">
    <property type="entry name" value="DYNEINS HEAVY CHAIN"/>
    <property type="match status" value="1"/>
</dbReference>
<keyword evidence="7" id="KW-0067">ATP-binding</keyword>
<evidence type="ECO:0000256" key="12">
    <source>
        <dbReference type="ARBA" id="ARBA00023212"/>
    </source>
</evidence>
<evidence type="ECO:0000256" key="9">
    <source>
        <dbReference type="ARBA" id="ARBA00023054"/>
    </source>
</evidence>
<dbReference type="Proteomes" id="UP000028821">
    <property type="component" value="Unassembled WGS sequence"/>
</dbReference>
<dbReference type="InterPro" id="IPR043157">
    <property type="entry name" value="Dynein_AAA1S"/>
</dbReference>
<comment type="subcellular location">
    <subcellularLocation>
        <location evidence="1">Cytoplasm</location>
        <location evidence="1">Cytoskeleton</location>
        <location evidence="1">Cilium axoneme</location>
    </subcellularLocation>
</comment>
<name>A0A086QA34_TOXGO</name>
<dbReference type="GO" id="GO:0005524">
    <property type="term" value="F:ATP binding"/>
    <property type="evidence" value="ECO:0007669"/>
    <property type="project" value="UniProtKB-KW"/>
</dbReference>
<reference evidence="15 16" key="1">
    <citation type="submission" date="2014-04" db="EMBL/GenBank/DDBJ databases">
        <authorList>
            <person name="Sibley D."/>
            <person name="Venepally P."/>
            <person name="Karamycheva S."/>
            <person name="Hadjithomas M."/>
            <person name="Khan A."/>
            <person name="Brunk B."/>
            <person name="Roos D."/>
            <person name="Caler E."/>
            <person name="Lorenzi H."/>
        </authorList>
    </citation>
    <scope>NUCLEOTIDE SEQUENCE [LARGE SCALE GENOMIC DNA]</scope>
    <source>
        <strain evidence="15 16">MAS</strain>
    </source>
</reference>
<evidence type="ECO:0000256" key="3">
    <source>
        <dbReference type="ARBA" id="ARBA00022490"/>
    </source>
</evidence>
<keyword evidence="5" id="KW-0677">Repeat</keyword>
<dbReference type="Pfam" id="PF12774">
    <property type="entry name" value="AAA_6"/>
    <property type="match status" value="1"/>
</dbReference>
<keyword evidence="9" id="KW-0175">Coiled coil</keyword>
<dbReference type="Gene3D" id="1.10.8.710">
    <property type="match status" value="1"/>
</dbReference>
<dbReference type="FunFam" id="1.10.8.710:FF:000003">
    <property type="entry name" value="Dynein axonemal heavy chain 5"/>
    <property type="match status" value="1"/>
</dbReference>
<dbReference type="SUPFAM" id="SSF52540">
    <property type="entry name" value="P-loop containing nucleoside triphosphate hydrolases"/>
    <property type="match status" value="2"/>
</dbReference>
<dbReference type="GO" id="GO:0005930">
    <property type="term" value="C:axoneme"/>
    <property type="evidence" value="ECO:0007669"/>
    <property type="project" value="UniProtKB-SubCell"/>
</dbReference>
<dbReference type="GO" id="GO:0007018">
    <property type="term" value="P:microtubule-based movement"/>
    <property type="evidence" value="ECO:0007669"/>
    <property type="project" value="InterPro"/>
</dbReference>
<dbReference type="InterPro" id="IPR026983">
    <property type="entry name" value="DHC"/>
</dbReference>
<evidence type="ECO:0000256" key="1">
    <source>
        <dbReference type="ARBA" id="ARBA00004430"/>
    </source>
</evidence>
<keyword evidence="8" id="KW-0243">Dynein</keyword>
<keyword evidence="11" id="KW-0505">Motor protein</keyword>
<comment type="similarity">
    <text evidence="2">Belongs to the dynein heavy chain family.</text>
</comment>
<protein>
    <submittedName>
        <fullName evidence="15">Dynein heavy chain</fullName>
    </submittedName>
</protein>
<dbReference type="GO" id="GO:0030286">
    <property type="term" value="C:dynein complex"/>
    <property type="evidence" value="ECO:0007669"/>
    <property type="project" value="UniProtKB-KW"/>
</dbReference>
<dbReference type="PANTHER" id="PTHR45703">
    <property type="entry name" value="DYNEIN HEAVY CHAIN"/>
    <property type="match status" value="1"/>
</dbReference>